<organism evidence="1 2">
    <name type="scientific">Kineobactrum sediminis</name>
    <dbReference type="NCBI Taxonomy" id="1905677"/>
    <lineage>
        <taxon>Bacteria</taxon>
        <taxon>Pseudomonadati</taxon>
        <taxon>Pseudomonadota</taxon>
        <taxon>Gammaproteobacteria</taxon>
        <taxon>Cellvibrionales</taxon>
        <taxon>Halieaceae</taxon>
        <taxon>Kineobactrum</taxon>
    </lineage>
</organism>
<dbReference type="Proteomes" id="UP000234845">
    <property type="component" value="Unassembled WGS sequence"/>
</dbReference>
<reference evidence="2" key="1">
    <citation type="submission" date="2017-11" db="EMBL/GenBank/DDBJ databases">
        <title>The draft genome sequence of Chromatocurvus sp. F02.</title>
        <authorList>
            <person name="Du Z.-J."/>
            <person name="Chang Y.-Q."/>
        </authorList>
    </citation>
    <scope>NUCLEOTIDE SEQUENCE [LARGE SCALE GENOMIC DNA]</scope>
    <source>
        <strain evidence="2">F02</strain>
    </source>
</reference>
<protein>
    <submittedName>
        <fullName evidence="1">Uncharacterized protein</fullName>
    </submittedName>
</protein>
<evidence type="ECO:0000313" key="2">
    <source>
        <dbReference type="Proteomes" id="UP000234845"/>
    </source>
</evidence>
<accession>A0A2N5Y298</accession>
<proteinExistence type="predicted"/>
<dbReference type="EMBL" id="PKLZ01000008">
    <property type="protein sequence ID" value="PLW82524.1"/>
    <property type="molecule type" value="Genomic_DNA"/>
</dbReference>
<sequence>MQTPFDFLERTKSAVEHLLDGINEYIAILNPAAGPILVGIYKTQAERGAAMARWIKYNQSEFQQAQQVQRDYMAEQDAMGVLCGSLLQIAAVGVERYGRNQIIPGNIYPSIKAGSRQEKFCTGRLIRNVQLGLVIYAARNQYNHLDELELHKTSTAVMNLLATEHDYGPGIRDPAYDMQNRQLDNYLQCFDPMINTAAKRESVEDPNPSLGHSRRLYAECRV</sequence>
<dbReference type="RefSeq" id="WP_101521776.1">
    <property type="nucleotide sequence ID" value="NZ_PKLZ01000008.1"/>
</dbReference>
<name>A0A2N5Y298_9GAMM</name>
<dbReference type="AlphaFoldDB" id="A0A2N5Y298"/>
<dbReference type="OrthoDB" id="581886at2"/>
<comment type="caution">
    <text evidence="1">The sequence shown here is derived from an EMBL/GenBank/DDBJ whole genome shotgun (WGS) entry which is preliminary data.</text>
</comment>
<gene>
    <name evidence="1" type="ORF">CWI75_12300</name>
</gene>
<evidence type="ECO:0000313" key="1">
    <source>
        <dbReference type="EMBL" id="PLW82524.1"/>
    </source>
</evidence>
<keyword evidence="2" id="KW-1185">Reference proteome</keyword>